<dbReference type="AlphaFoldDB" id="A0A9W6TKN3"/>
<dbReference type="GO" id="GO:0015074">
    <property type="term" value="P:DNA integration"/>
    <property type="evidence" value="ECO:0007669"/>
    <property type="project" value="InterPro"/>
</dbReference>
<evidence type="ECO:0000259" key="2">
    <source>
        <dbReference type="PROSITE" id="PS50994"/>
    </source>
</evidence>
<dbReference type="Proteomes" id="UP001165121">
    <property type="component" value="Unassembled WGS sequence"/>
</dbReference>
<dbReference type="PROSITE" id="PS50994">
    <property type="entry name" value="INTEGRASE"/>
    <property type="match status" value="1"/>
</dbReference>
<dbReference type="PANTHER" id="PTHR37984">
    <property type="entry name" value="PROTEIN CBG26694"/>
    <property type="match status" value="1"/>
</dbReference>
<comment type="caution">
    <text evidence="3">The sequence shown here is derived from an EMBL/GenBank/DDBJ whole genome shotgun (WGS) entry which is preliminary data.</text>
</comment>
<feature type="compositionally biased region" description="Pro residues" evidence="1">
    <location>
        <begin position="466"/>
        <end position="475"/>
    </location>
</feature>
<dbReference type="InterPro" id="IPR036397">
    <property type="entry name" value="RNaseH_sf"/>
</dbReference>
<dbReference type="PANTHER" id="PTHR37984:SF5">
    <property type="entry name" value="PROTEIN NYNRIN-LIKE"/>
    <property type="match status" value="1"/>
</dbReference>
<proteinExistence type="predicted"/>
<dbReference type="InterPro" id="IPR001584">
    <property type="entry name" value="Integrase_cat-core"/>
</dbReference>
<evidence type="ECO:0000313" key="4">
    <source>
        <dbReference type="Proteomes" id="UP001165121"/>
    </source>
</evidence>
<dbReference type="GO" id="GO:0003676">
    <property type="term" value="F:nucleic acid binding"/>
    <property type="evidence" value="ECO:0007669"/>
    <property type="project" value="InterPro"/>
</dbReference>
<gene>
    <name evidence="3" type="ORF">Pfra01_000032000</name>
</gene>
<accession>A0A9W6TKN3</accession>
<reference evidence="3" key="1">
    <citation type="submission" date="2023-04" db="EMBL/GenBank/DDBJ databases">
        <title>Phytophthora fragariaefolia NBRC 109709.</title>
        <authorList>
            <person name="Ichikawa N."/>
            <person name="Sato H."/>
            <person name="Tonouchi N."/>
        </authorList>
    </citation>
    <scope>NUCLEOTIDE SEQUENCE</scope>
    <source>
        <strain evidence="3">NBRC 109709</strain>
    </source>
</reference>
<name>A0A9W6TKN3_9STRA</name>
<organism evidence="3 4">
    <name type="scientific">Phytophthora fragariaefolia</name>
    <dbReference type="NCBI Taxonomy" id="1490495"/>
    <lineage>
        <taxon>Eukaryota</taxon>
        <taxon>Sar</taxon>
        <taxon>Stramenopiles</taxon>
        <taxon>Oomycota</taxon>
        <taxon>Peronosporomycetes</taxon>
        <taxon>Peronosporales</taxon>
        <taxon>Peronosporaceae</taxon>
        <taxon>Phytophthora</taxon>
    </lineage>
</organism>
<dbReference type="SUPFAM" id="SSF53098">
    <property type="entry name" value="Ribonuclease H-like"/>
    <property type="match status" value="1"/>
</dbReference>
<keyword evidence="4" id="KW-1185">Reference proteome</keyword>
<feature type="compositionally biased region" description="Pro residues" evidence="1">
    <location>
        <begin position="435"/>
        <end position="444"/>
    </location>
</feature>
<evidence type="ECO:0000313" key="3">
    <source>
        <dbReference type="EMBL" id="GMF15157.1"/>
    </source>
</evidence>
<feature type="region of interest" description="Disordered" evidence="1">
    <location>
        <begin position="419"/>
        <end position="475"/>
    </location>
</feature>
<dbReference type="InterPro" id="IPR012337">
    <property type="entry name" value="RNaseH-like_sf"/>
</dbReference>
<feature type="domain" description="Integrase catalytic" evidence="2">
    <location>
        <begin position="162"/>
        <end position="336"/>
    </location>
</feature>
<evidence type="ECO:0000256" key="1">
    <source>
        <dbReference type="SAM" id="MobiDB-lite"/>
    </source>
</evidence>
<sequence>MKYDLVKFRVRRLGREPFVIFTDHALLRTATSSPHLSQRMTRWLSFFDEHNSTIEYKPGKQNVLEDTLTRRPFYELAHLVFLESPLYKLIREAYATDDDVAGLLSALANPDKIVDLTARQRARLHRNLVVEGLLYYQVDRDAEPRIVVPNDDDRRHWVLYEAHDTPLSGKLGRDKTYTSVARSLCMDFIFELPADSRDHTGILVFVCRLSKIVRLAALWKIIMAPQAAHLFVDNVFRRHDPPEGFVSDRDPRSVSYFWQHFFRLLGTRLDTFTADHPQTVGQTERVNRVLEDVLRSVCGAEATSWSTLLPQVEFALNNAVHAWTGYTSFYVNGLRHPRSPLSLPPTSRLGAEGADRGLLDTKNLPTSAVSAVDTKLRPRCIGLIGIHGRAYTLDLPSAMATHPTFYVVLVRPYHPAASIGPSGSDPASTDGGHSPSPPVVPPTHEPGLEPSAQQYPLGGARRDPSRSPPTPTTRE</sequence>
<dbReference type="InterPro" id="IPR050951">
    <property type="entry name" value="Retrovirus_Pol_polyprotein"/>
</dbReference>
<dbReference type="EMBL" id="BSXT01000026">
    <property type="protein sequence ID" value="GMF15157.1"/>
    <property type="molecule type" value="Genomic_DNA"/>
</dbReference>
<protein>
    <submittedName>
        <fullName evidence="3">Unnamed protein product</fullName>
    </submittedName>
</protein>
<dbReference type="Gene3D" id="3.30.420.10">
    <property type="entry name" value="Ribonuclease H-like superfamily/Ribonuclease H"/>
    <property type="match status" value="1"/>
</dbReference>